<dbReference type="AlphaFoldDB" id="A0A0G1MDE9"/>
<reference evidence="2 3" key="1">
    <citation type="journal article" date="2015" name="Nature">
        <title>rRNA introns, odd ribosomes, and small enigmatic genomes across a large radiation of phyla.</title>
        <authorList>
            <person name="Brown C.T."/>
            <person name="Hug L.A."/>
            <person name="Thomas B.C."/>
            <person name="Sharon I."/>
            <person name="Castelle C.J."/>
            <person name="Singh A."/>
            <person name="Wilkins M.J."/>
            <person name="Williams K.H."/>
            <person name="Banfield J.F."/>
        </authorList>
    </citation>
    <scope>NUCLEOTIDE SEQUENCE [LARGE SCALE GENOMIC DNA]</scope>
</reference>
<proteinExistence type="predicted"/>
<dbReference type="Proteomes" id="UP000034154">
    <property type="component" value="Unassembled WGS sequence"/>
</dbReference>
<accession>A0A0G1MDE9</accession>
<evidence type="ECO:0000256" key="1">
    <source>
        <dbReference type="SAM" id="MobiDB-lite"/>
    </source>
</evidence>
<feature type="region of interest" description="Disordered" evidence="1">
    <location>
        <begin position="1"/>
        <end position="20"/>
    </location>
</feature>
<evidence type="ECO:0000313" key="2">
    <source>
        <dbReference type="EMBL" id="KKT69969.1"/>
    </source>
</evidence>
<sequence>MEGQSRGPEMVAVTELKTAPEKKAAKDRELFELSPDEIVDRLKSMSSEERRKYLDRAFDDPRNLAMVSYYEKWLHKKVQLEVDEIAARKIEEKWGDSELPLGLETRLSPQDLKTLTHSLFFIQPTFGCSKACPFCALDAPGGVRSAIAPKKLENLFKLLPKKNQDTPNRRSVNLHYASEPSDYKVLDETTGKTHTFKDLFEMAREQNTGTTFITRDDDDDWLEFVKQSGAGRSLDNATADRLKKQAKKRGYAGVKIHEYGGREKTHKAGIGLSTKKTRELVGKKAGVYQRKPGSILTPRGVYNMFPGEIQPDAPIGAPQGVLAVPLGELRQGEKAFDILKPGVHLRKVMGHFLIEKMFDTDFFFDGEQNITSSKNTNACLAFSKQPSDEARLIIYSPKTYQIESVHLVTISPEEYQKKYEKMKRASWDLTIAPEDMESTKEGFLKTMPDKKKQIETLFVFLEITGSPEGKNFLTSLYKKFLEIETMMLFFDPQSINDTKVITLYFIRYLSQHPDFNPREKNQKEIKKIIEEAFPDFINSPFFEEINQIKKGWSEKFIFSKPLKKRK</sequence>
<comment type="caution">
    <text evidence="2">The sequence shown here is derived from an EMBL/GenBank/DDBJ whole genome shotgun (WGS) entry which is preliminary data.</text>
</comment>
<evidence type="ECO:0000313" key="3">
    <source>
        <dbReference type="Proteomes" id="UP000034154"/>
    </source>
</evidence>
<name>A0A0G1MDE9_9BACT</name>
<protein>
    <submittedName>
        <fullName evidence="2">Uncharacterized protein</fullName>
    </submittedName>
</protein>
<dbReference type="EMBL" id="LCJB01000040">
    <property type="protein sequence ID" value="KKT69969.1"/>
    <property type="molecule type" value="Genomic_DNA"/>
</dbReference>
<organism evidence="2 3">
    <name type="scientific">Candidatus Uhrbacteria bacterium GW2011_GWF2_44_350</name>
    <dbReference type="NCBI Taxonomy" id="1619000"/>
    <lineage>
        <taxon>Bacteria</taxon>
        <taxon>Candidatus Uhriibacteriota</taxon>
    </lineage>
</organism>
<gene>
    <name evidence="2" type="ORF">UW63_C0040G0005</name>
</gene>